<reference evidence="1 2" key="1">
    <citation type="submission" date="2020-02" db="EMBL/GenBank/DDBJ databases">
        <authorList>
            <person name="Chen W.-M."/>
        </authorList>
    </citation>
    <scope>NUCLEOTIDE SEQUENCE [LARGE SCALE GENOMIC DNA]</scope>
    <source>
        <strain evidence="1 2">TWA-26</strain>
    </source>
</reference>
<dbReference type="RefSeq" id="WP_166236500.1">
    <property type="nucleotide sequence ID" value="NZ_JAAJBV010000004.1"/>
</dbReference>
<dbReference type="EMBL" id="JAAJBV010000004">
    <property type="protein sequence ID" value="NHM04456.1"/>
    <property type="molecule type" value="Genomic_DNA"/>
</dbReference>
<protein>
    <recommendedName>
        <fullName evidence="3">Lipoprotein</fullName>
    </recommendedName>
</protein>
<proteinExistence type="predicted"/>
<comment type="caution">
    <text evidence="1">The sequence shown here is derived from an EMBL/GenBank/DDBJ whole genome shotgun (WGS) entry which is preliminary data.</text>
</comment>
<evidence type="ECO:0000313" key="2">
    <source>
        <dbReference type="Proteomes" id="UP000761423"/>
    </source>
</evidence>
<evidence type="ECO:0008006" key="3">
    <source>
        <dbReference type="Google" id="ProtNLM"/>
    </source>
</evidence>
<accession>A0ABX0IGP7</accession>
<organism evidence="1 2">
    <name type="scientific">Flavobacterium celericrescens</name>
    <dbReference type="NCBI Taxonomy" id="2709780"/>
    <lineage>
        <taxon>Bacteria</taxon>
        <taxon>Pseudomonadati</taxon>
        <taxon>Bacteroidota</taxon>
        <taxon>Flavobacteriia</taxon>
        <taxon>Flavobacteriales</taxon>
        <taxon>Flavobacteriaceae</taxon>
        <taxon>Flavobacterium</taxon>
    </lineage>
</organism>
<dbReference type="Proteomes" id="UP000761423">
    <property type="component" value="Unassembled WGS sequence"/>
</dbReference>
<keyword evidence="2" id="KW-1185">Reference proteome</keyword>
<evidence type="ECO:0000313" key="1">
    <source>
        <dbReference type="EMBL" id="NHM04456.1"/>
    </source>
</evidence>
<sequence length="201" mass="24348">MRKIIKEHLSSFREKDLRQYSRIVNHYFKRKCRFVFVFFLVSCSVQNQIDKGEFKRVPKAMSVRFYDKLDTIQHQYGNQFFTKSFINEFTDKKNVDYSKPIELKLQKDYLYIKFQDILKKQFVIKVSGKRKRKRFVFYSNYETISFPVIFITKQMTKFVVEIPNDESILIKRADTNEGMMLFFGAGNSFKKEYIFKIIKDE</sequence>
<name>A0ABX0IGP7_9FLAO</name>
<gene>
    <name evidence="1" type="ORF">G4L40_07025</name>
</gene>